<dbReference type="Proteomes" id="UP000258309">
    <property type="component" value="Unassembled WGS sequence"/>
</dbReference>
<organism evidence="4 5">
    <name type="scientific">Scytalidium lignicola</name>
    <name type="common">Hyphomycete</name>
    <dbReference type="NCBI Taxonomy" id="5539"/>
    <lineage>
        <taxon>Eukaryota</taxon>
        <taxon>Fungi</taxon>
        <taxon>Dikarya</taxon>
        <taxon>Ascomycota</taxon>
        <taxon>Pezizomycotina</taxon>
        <taxon>Leotiomycetes</taxon>
        <taxon>Leotiomycetes incertae sedis</taxon>
        <taxon>Scytalidium</taxon>
    </lineage>
</organism>
<dbReference type="STRING" id="5539.A0A3E2GS43"/>
<evidence type="ECO:0000256" key="2">
    <source>
        <dbReference type="SAM" id="MobiDB-lite"/>
    </source>
</evidence>
<feature type="non-terminal residue" evidence="4">
    <location>
        <position position="1"/>
    </location>
</feature>
<dbReference type="PROSITE" id="PS50157">
    <property type="entry name" value="ZINC_FINGER_C2H2_2"/>
    <property type="match status" value="1"/>
</dbReference>
<evidence type="ECO:0000259" key="3">
    <source>
        <dbReference type="PROSITE" id="PS50157"/>
    </source>
</evidence>
<dbReference type="PROSITE" id="PS00028">
    <property type="entry name" value="ZINC_FINGER_C2H2_1"/>
    <property type="match status" value="1"/>
</dbReference>
<dbReference type="SUPFAM" id="SSF57667">
    <property type="entry name" value="beta-beta-alpha zinc fingers"/>
    <property type="match status" value="1"/>
</dbReference>
<proteinExistence type="predicted"/>
<keyword evidence="1" id="KW-0862">Zinc</keyword>
<dbReference type="GO" id="GO:0008270">
    <property type="term" value="F:zinc ion binding"/>
    <property type="evidence" value="ECO:0007669"/>
    <property type="project" value="UniProtKB-KW"/>
</dbReference>
<gene>
    <name evidence="4" type="ORF">B7463_g12520</name>
</gene>
<dbReference type="InterPro" id="IPR036236">
    <property type="entry name" value="Znf_C2H2_sf"/>
</dbReference>
<feature type="region of interest" description="Disordered" evidence="2">
    <location>
        <begin position="250"/>
        <end position="270"/>
    </location>
</feature>
<evidence type="ECO:0000313" key="4">
    <source>
        <dbReference type="EMBL" id="RFU23818.1"/>
    </source>
</evidence>
<comment type="caution">
    <text evidence="4">The sequence shown here is derived from an EMBL/GenBank/DDBJ whole genome shotgun (WGS) entry which is preliminary data.</text>
</comment>
<dbReference type="AlphaFoldDB" id="A0A3E2GS43"/>
<feature type="domain" description="C2H2-type" evidence="3">
    <location>
        <begin position="199"/>
        <end position="226"/>
    </location>
</feature>
<dbReference type="OrthoDB" id="8922241at2759"/>
<accession>A0A3E2GS43</accession>
<dbReference type="Gene3D" id="3.30.160.60">
    <property type="entry name" value="Classic Zinc Finger"/>
    <property type="match status" value="2"/>
</dbReference>
<dbReference type="Pfam" id="PF00096">
    <property type="entry name" value="zf-C2H2"/>
    <property type="match status" value="1"/>
</dbReference>
<feature type="compositionally biased region" description="Low complexity" evidence="2">
    <location>
        <begin position="159"/>
        <end position="175"/>
    </location>
</feature>
<dbReference type="EMBL" id="NCSJ02000596">
    <property type="protein sequence ID" value="RFU23818.1"/>
    <property type="molecule type" value="Genomic_DNA"/>
</dbReference>
<keyword evidence="1" id="KW-0863">Zinc-finger</keyword>
<sequence>MANAHFVPPIFQPFDPQNQAIPNQEQQFQVPQGNQLSANHHPELDDIDIYNMSSPFFPPYFDSSESMQNTSSENTFDETITMGDPLTYDFMATWPINISLDPTPFIDTPYVPLQPPYMPEDVIFEDICSNQAPIDFHPLPALSHPFELAIQQFQYENSNSSITSSGSDRSNISNSPYTYDESSTSPSTTSSPPPSNITHPCPECPKTFPKRHLLNRHVKTHTKPNACPHPGCTYENATPRDLQRHINAHHPDSPHAKQMPKPVCPHKGYI</sequence>
<evidence type="ECO:0000313" key="5">
    <source>
        <dbReference type="Proteomes" id="UP000258309"/>
    </source>
</evidence>
<keyword evidence="5" id="KW-1185">Reference proteome</keyword>
<evidence type="ECO:0000256" key="1">
    <source>
        <dbReference type="PROSITE-ProRule" id="PRU00042"/>
    </source>
</evidence>
<feature type="non-terminal residue" evidence="4">
    <location>
        <position position="270"/>
    </location>
</feature>
<keyword evidence="1" id="KW-0479">Metal-binding</keyword>
<feature type="region of interest" description="Disordered" evidence="2">
    <location>
        <begin position="159"/>
        <end position="202"/>
    </location>
</feature>
<reference evidence="4 5" key="1">
    <citation type="submission" date="2018-05" db="EMBL/GenBank/DDBJ databases">
        <title>Draft genome sequence of Scytalidium lignicola DSM 105466, a ubiquitous saprotrophic fungus.</title>
        <authorList>
            <person name="Buettner E."/>
            <person name="Gebauer A.M."/>
            <person name="Hofrichter M."/>
            <person name="Liers C."/>
            <person name="Kellner H."/>
        </authorList>
    </citation>
    <scope>NUCLEOTIDE SEQUENCE [LARGE SCALE GENOMIC DNA]</scope>
    <source>
        <strain evidence="4 5">DSM 105466</strain>
    </source>
</reference>
<protein>
    <recommendedName>
        <fullName evidence="3">C2H2-type domain-containing protein</fullName>
    </recommendedName>
</protein>
<name>A0A3E2GS43_SCYLI</name>
<dbReference type="SMART" id="SM00355">
    <property type="entry name" value="ZnF_C2H2"/>
    <property type="match status" value="2"/>
</dbReference>
<dbReference type="InterPro" id="IPR013087">
    <property type="entry name" value="Znf_C2H2_type"/>
</dbReference>